<dbReference type="AlphaFoldDB" id="A0A8J7PCS7"/>
<dbReference type="SUPFAM" id="SSF103642">
    <property type="entry name" value="Sec-C motif"/>
    <property type="match status" value="1"/>
</dbReference>
<dbReference type="InterPro" id="IPR004027">
    <property type="entry name" value="SEC_C_motif"/>
</dbReference>
<dbReference type="Gene3D" id="3.10.450.50">
    <property type="match status" value="1"/>
</dbReference>
<evidence type="ECO:0000256" key="1">
    <source>
        <dbReference type="SAM" id="MobiDB-lite"/>
    </source>
</evidence>
<name>A0A8J7PCS7_9BACT</name>
<proteinExistence type="predicted"/>
<organism evidence="2 3">
    <name type="scientific">Candidatus Obscuribacter phosphatis</name>
    <dbReference type="NCBI Taxonomy" id="1906157"/>
    <lineage>
        <taxon>Bacteria</taxon>
        <taxon>Bacillati</taxon>
        <taxon>Candidatus Melainabacteria</taxon>
        <taxon>Candidatus Obscuribacterales</taxon>
        <taxon>Candidatus Obscuribacteraceae</taxon>
        <taxon>Candidatus Obscuribacter</taxon>
    </lineage>
</organism>
<sequence length="384" mass="43821">MRVSAIARNLAEVARLSDEDILKKLKLLGVKIEKAEFEELCRKQWRASKVTFDLWQKRAFRSQQVKDPGSWAYACVVELWRRWLKDVPCAELIELDVFKGYEIYEDGQEEEAAVLWGEALEGVVKIGRQFGVKNLKDIEFGANTVSIYDWIKEAFEELWALALDDPKWMERRRDMAAGLIECFADAEKASKQPASARDDGFWRMAMAESVRELAEEAEFEALFEKWLSEDPTWADGWVFYADSFDETPEKCEALLKRALEHEDLDDKGAVYMCLANHYRMQGNESLAQEYDLRGKEAFSSGGFARRLGLNEENSPEDLKNSFDNILGKLLKMGPALLQEEARPKAEANSSTMQARPMPTVDTEVGRKQPCPCGSGKKYKRCCGS</sequence>
<dbReference type="Pfam" id="PF02810">
    <property type="entry name" value="SEC-C"/>
    <property type="match status" value="1"/>
</dbReference>
<gene>
    <name evidence="2" type="ORF">J0M35_00185</name>
</gene>
<comment type="caution">
    <text evidence="2">The sequence shown here is derived from an EMBL/GenBank/DDBJ whole genome shotgun (WGS) entry which is preliminary data.</text>
</comment>
<reference evidence="2" key="1">
    <citation type="submission" date="2021-02" db="EMBL/GenBank/DDBJ databases">
        <title>Genome-Resolved Metagenomics of a Microbial Community Performing Photosynthetic Biological Nutrient Removal.</title>
        <authorList>
            <person name="Mcdaniel E.A."/>
        </authorList>
    </citation>
    <scope>NUCLEOTIDE SEQUENCE</scope>
    <source>
        <strain evidence="2">UWPOB_OBS1</strain>
    </source>
</reference>
<dbReference type="EMBL" id="JAFLCK010000001">
    <property type="protein sequence ID" value="MBN8658752.1"/>
    <property type="molecule type" value="Genomic_DNA"/>
</dbReference>
<evidence type="ECO:0000313" key="2">
    <source>
        <dbReference type="EMBL" id="MBN8658752.1"/>
    </source>
</evidence>
<evidence type="ECO:0000313" key="3">
    <source>
        <dbReference type="Proteomes" id="UP000664277"/>
    </source>
</evidence>
<feature type="region of interest" description="Disordered" evidence="1">
    <location>
        <begin position="341"/>
        <end position="384"/>
    </location>
</feature>
<protein>
    <submittedName>
        <fullName evidence="2">SEC-C domain-containing protein</fullName>
    </submittedName>
</protein>
<accession>A0A8J7PCS7</accession>
<dbReference type="Proteomes" id="UP000664277">
    <property type="component" value="Unassembled WGS sequence"/>
</dbReference>